<dbReference type="Proteomes" id="UP001442841">
    <property type="component" value="Chromosome"/>
</dbReference>
<accession>A0ABZ3FSU3</accession>
<reference evidence="8 9" key="1">
    <citation type="submission" date="2024-04" db="EMBL/GenBank/DDBJ databases">
        <title>Isolation of an actinomycete strain from pig manure.</title>
        <authorList>
            <person name="Gong T."/>
            <person name="Yu Z."/>
            <person name="An M."/>
            <person name="Wei C."/>
            <person name="Yang W."/>
            <person name="Liu L."/>
        </authorList>
    </citation>
    <scope>NUCLEOTIDE SEQUENCE [LARGE SCALE GENOMIC DNA]</scope>
    <source>
        <strain evidence="8 9">ZF39</strain>
    </source>
</reference>
<evidence type="ECO:0000259" key="7">
    <source>
        <dbReference type="PROSITE" id="PS51900"/>
    </source>
</evidence>
<dbReference type="InterPro" id="IPR058717">
    <property type="entry name" value="Phage_L5_Integrase_N"/>
</dbReference>
<dbReference type="EMBL" id="CP154795">
    <property type="protein sequence ID" value="XAN09166.1"/>
    <property type="molecule type" value="Genomic_DNA"/>
</dbReference>
<dbReference type="InterPro" id="IPR013762">
    <property type="entry name" value="Integrase-like_cat_sf"/>
</dbReference>
<feature type="domain" description="Tyr recombinase" evidence="6">
    <location>
        <begin position="177"/>
        <end position="383"/>
    </location>
</feature>
<evidence type="ECO:0000313" key="9">
    <source>
        <dbReference type="Proteomes" id="UP001442841"/>
    </source>
</evidence>
<dbReference type="CDD" id="cd01189">
    <property type="entry name" value="INT_ICEBs1_C_like"/>
    <property type="match status" value="1"/>
</dbReference>
<evidence type="ECO:0000259" key="6">
    <source>
        <dbReference type="PROSITE" id="PS51898"/>
    </source>
</evidence>
<dbReference type="Pfam" id="PF14659">
    <property type="entry name" value="Phage_int_SAM_3"/>
    <property type="match status" value="1"/>
</dbReference>
<evidence type="ECO:0000256" key="5">
    <source>
        <dbReference type="PROSITE-ProRule" id="PRU01248"/>
    </source>
</evidence>
<proteinExistence type="inferred from homology"/>
<evidence type="ECO:0000256" key="4">
    <source>
        <dbReference type="ARBA" id="ARBA00023172"/>
    </source>
</evidence>
<keyword evidence="2" id="KW-0229">DNA integration</keyword>
<dbReference type="InterPro" id="IPR004107">
    <property type="entry name" value="Integrase_SAM-like_N"/>
</dbReference>
<organism evidence="8 9">
    <name type="scientific">Ammonicoccus fulvus</name>
    <dbReference type="NCBI Taxonomy" id="3138240"/>
    <lineage>
        <taxon>Bacteria</taxon>
        <taxon>Bacillati</taxon>
        <taxon>Actinomycetota</taxon>
        <taxon>Actinomycetes</taxon>
        <taxon>Propionibacteriales</taxon>
        <taxon>Propionibacteriaceae</taxon>
        <taxon>Ammonicoccus</taxon>
    </lineage>
</organism>
<keyword evidence="4" id="KW-0233">DNA recombination</keyword>
<dbReference type="PROSITE" id="PS51900">
    <property type="entry name" value="CB"/>
    <property type="match status" value="1"/>
</dbReference>
<dbReference type="RefSeq" id="WP_425310623.1">
    <property type="nucleotide sequence ID" value="NZ_CP154795.1"/>
</dbReference>
<evidence type="ECO:0000256" key="3">
    <source>
        <dbReference type="ARBA" id="ARBA00023125"/>
    </source>
</evidence>
<name>A0ABZ3FSU3_9ACTN</name>
<feature type="domain" description="Core-binding (CB)" evidence="7">
    <location>
        <begin position="77"/>
        <end position="155"/>
    </location>
</feature>
<dbReference type="PANTHER" id="PTHR30629">
    <property type="entry name" value="PROPHAGE INTEGRASE"/>
    <property type="match status" value="1"/>
</dbReference>
<dbReference type="Gene3D" id="1.10.150.130">
    <property type="match status" value="1"/>
</dbReference>
<comment type="similarity">
    <text evidence="1">Belongs to the 'phage' integrase family.</text>
</comment>
<protein>
    <submittedName>
        <fullName evidence="8">Site-specific integrase</fullName>
    </submittedName>
</protein>
<dbReference type="InterPro" id="IPR010998">
    <property type="entry name" value="Integrase_recombinase_N"/>
</dbReference>
<gene>
    <name evidence="8" type="ORF">AADG42_18195</name>
</gene>
<dbReference type="InterPro" id="IPR011010">
    <property type="entry name" value="DNA_brk_join_enz"/>
</dbReference>
<dbReference type="Gene3D" id="1.10.443.10">
    <property type="entry name" value="Intergrase catalytic core"/>
    <property type="match status" value="1"/>
</dbReference>
<evidence type="ECO:0000313" key="8">
    <source>
        <dbReference type="EMBL" id="XAN09166.1"/>
    </source>
</evidence>
<keyword evidence="3 5" id="KW-0238">DNA-binding</keyword>
<dbReference type="SUPFAM" id="SSF56349">
    <property type="entry name" value="DNA breaking-rejoining enzymes"/>
    <property type="match status" value="1"/>
</dbReference>
<sequence length="400" mass="44181">MSHAGRSRRGFGRIRELPSGKFQAAYMGPDARLHKAPTTFSAKYMAEGWIDAERRLIERDDWTPPAARASAKHTRGRTLDDYVTDWLTRRDLKPRTRDHYQRLLDQRILPGLGDLTLKAITPSTVRAWHEKQDSKTPTMNAHAYALLRTVLGSALDEELITANPCRIRGAGQAKRRHKIEPASLEELATIVENMPDHHKLAVLLAAWCALRFGELAELRRRDIDLTNGIIKVRRGVVQLPGERIIGDPKSEAGSRNVAIPPHLLDLVRRHLAEHAEPGRAGLVFPAAGGGHLAPSTLNGVAPREVKRSGRLIKVIPGRGFYGARAAAGRTDLRFHDLRHTGAVLAAQTGATLAELMSRLGHSTPAAALIYQHAARDRDAHIAAQLSAMAGWTEEDRRGRK</sequence>
<dbReference type="PROSITE" id="PS51898">
    <property type="entry name" value="TYR_RECOMBINASE"/>
    <property type="match status" value="1"/>
</dbReference>
<dbReference type="PANTHER" id="PTHR30629:SF2">
    <property type="entry name" value="PROPHAGE INTEGRASE INTS-RELATED"/>
    <property type="match status" value="1"/>
</dbReference>
<dbReference type="InterPro" id="IPR002104">
    <property type="entry name" value="Integrase_catalytic"/>
</dbReference>
<dbReference type="Pfam" id="PF00589">
    <property type="entry name" value="Phage_integrase"/>
    <property type="match status" value="1"/>
</dbReference>
<dbReference type="Pfam" id="PF26003">
    <property type="entry name" value="Integrase_N_phage"/>
    <property type="match status" value="1"/>
</dbReference>
<dbReference type="InterPro" id="IPR044068">
    <property type="entry name" value="CB"/>
</dbReference>
<evidence type="ECO:0000256" key="1">
    <source>
        <dbReference type="ARBA" id="ARBA00008857"/>
    </source>
</evidence>
<evidence type="ECO:0000256" key="2">
    <source>
        <dbReference type="ARBA" id="ARBA00022908"/>
    </source>
</evidence>
<keyword evidence="9" id="KW-1185">Reference proteome</keyword>
<dbReference type="InterPro" id="IPR050808">
    <property type="entry name" value="Phage_Integrase"/>
</dbReference>